<feature type="region of interest" description="Disordered" evidence="6">
    <location>
        <begin position="1629"/>
        <end position="1710"/>
    </location>
</feature>
<dbReference type="Pfam" id="PF00847">
    <property type="entry name" value="AP2"/>
    <property type="match status" value="1"/>
</dbReference>
<organism evidence="8 9">
    <name type="scientific">Plasmodium fragile</name>
    <dbReference type="NCBI Taxonomy" id="5857"/>
    <lineage>
        <taxon>Eukaryota</taxon>
        <taxon>Sar</taxon>
        <taxon>Alveolata</taxon>
        <taxon>Apicomplexa</taxon>
        <taxon>Aconoidasida</taxon>
        <taxon>Haemosporida</taxon>
        <taxon>Plasmodiidae</taxon>
        <taxon>Plasmodium</taxon>
        <taxon>Plasmodium (Plasmodium)</taxon>
    </lineage>
</organism>
<accession>A0A0D9QDV4</accession>
<dbReference type="OMA" id="CHNFPFR"/>
<gene>
    <name evidence="8" type="ORF">AK88_05223</name>
</gene>
<feature type="compositionally biased region" description="Basic and acidic residues" evidence="6">
    <location>
        <begin position="50"/>
        <end position="62"/>
    </location>
</feature>
<evidence type="ECO:0000313" key="9">
    <source>
        <dbReference type="Proteomes" id="UP000054561"/>
    </source>
</evidence>
<feature type="compositionally biased region" description="Basic and acidic residues" evidence="6">
    <location>
        <begin position="1064"/>
        <end position="1082"/>
    </location>
</feature>
<keyword evidence="9" id="KW-1185">Reference proteome</keyword>
<feature type="region of interest" description="Disordered" evidence="6">
    <location>
        <begin position="2193"/>
        <end position="2259"/>
    </location>
</feature>
<dbReference type="Proteomes" id="UP000054561">
    <property type="component" value="Unassembled WGS sequence"/>
</dbReference>
<feature type="compositionally biased region" description="Basic and acidic residues" evidence="6">
    <location>
        <begin position="362"/>
        <end position="376"/>
    </location>
</feature>
<dbReference type="GeneID" id="24270537"/>
<dbReference type="EMBL" id="KQ001745">
    <property type="protein sequence ID" value="KJP85139.1"/>
    <property type="molecule type" value="Genomic_DNA"/>
</dbReference>
<keyword evidence="3" id="KW-0238">DNA-binding</keyword>
<evidence type="ECO:0000256" key="3">
    <source>
        <dbReference type="ARBA" id="ARBA00023125"/>
    </source>
</evidence>
<dbReference type="GO" id="GO:0003700">
    <property type="term" value="F:DNA-binding transcription factor activity"/>
    <property type="evidence" value="ECO:0007669"/>
    <property type="project" value="InterPro"/>
</dbReference>
<evidence type="ECO:0000256" key="4">
    <source>
        <dbReference type="ARBA" id="ARBA00023163"/>
    </source>
</evidence>
<feature type="compositionally biased region" description="Gly residues" evidence="6">
    <location>
        <begin position="1087"/>
        <end position="1096"/>
    </location>
</feature>
<dbReference type="RefSeq" id="XP_012338248.1">
    <property type="nucleotide sequence ID" value="XM_012482825.1"/>
</dbReference>
<feature type="compositionally biased region" description="Basic and acidic residues" evidence="6">
    <location>
        <begin position="389"/>
        <end position="398"/>
    </location>
</feature>
<dbReference type="GO" id="GO:0003677">
    <property type="term" value="F:DNA binding"/>
    <property type="evidence" value="ECO:0007669"/>
    <property type="project" value="UniProtKB-KW"/>
</dbReference>
<evidence type="ECO:0000313" key="8">
    <source>
        <dbReference type="EMBL" id="KJP85139.1"/>
    </source>
</evidence>
<evidence type="ECO:0000256" key="1">
    <source>
        <dbReference type="ARBA" id="ARBA00004123"/>
    </source>
</evidence>
<name>A0A0D9QDV4_PLAFR</name>
<evidence type="ECO:0000256" key="2">
    <source>
        <dbReference type="ARBA" id="ARBA00023015"/>
    </source>
</evidence>
<protein>
    <recommendedName>
        <fullName evidence="7">AP2/ERF domain-containing protein</fullName>
    </recommendedName>
</protein>
<feature type="compositionally biased region" description="Basic residues" evidence="6">
    <location>
        <begin position="535"/>
        <end position="547"/>
    </location>
</feature>
<evidence type="ECO:0000259" key="7">
    <source>
        <dbReference type="Pfam" id="PF00847"/>
    </source>
</evidence>
<dbReference type="OrthoDB" id="372718at2759"/>
<feature type="region of interest" description="Disordered" evidence="6">
    <location>
        <begin position="414"/>
        <end position="433"/>
    </location>
</feature>
<dbReference type="GO" id="GO:0005634">
    <property type="term" value="C:nucleus"/>
    <property type="evidence" value="ECO:0007669"/>
    <property type="project" value="UniProtKB-SubCell"/>
</dbReference>
<feature type="region of interest" description="Disordered" evidence="6">
    <location>
        <begin position="260"/>
        <end position="293"/>
    </location>
</feature>
<reference evidence="8 9" key="1">
    <citation type="submission" date="2014-03" db="EMBL/GenBank/DDBJ databases">
        <title>The Genome Sequence of Plasmodium fragile nilgiri.</title>
        <authorList>
            <consortium name="The Broad Institute Genomics Platform"/>
            <consortium name="The Broad Institute Genome Sequencing Center for Infectious Disease"/>
            <person name="Neafsey D."/>
            <person name="Duraisingh M."/>
            <person name="Young S.K."/>
            <person name="Zeng Q."/>
            <person name="Gargeya S."/>
            <person name="Abouelleil A."/>
            <person name="Alvarado L."/>
            <person name="Chapman S.B."/>
            <person name="Gainer-Dewar J."/>
            <person name="Goldberg J."/>
            <person name="Griggs A."/>
            <person name="Gujja S."/>
            <person name="Hansen M."/>
            <person name="Howarth C."/>
            <person name="Imamovic A."/>
            <person name="Larimer J."/>
            <person name="Pearson M."/>
            <person name="Poon T.W."/>
            <person name="Priest M."/>
            <person name="Roberts A."/>
            <person name="Saif S."/>
            <person name="Shea T."/>
            <person name="Sykes S."/>
            <person name="Wortman J."/>
            <person name="Nusbaum C."/>
            <person name="Birren B."/>
        </authorList>
    </citation>
    <scope>NUCLEOTIDE SEQUENCE [LARGE SCALE GENOMIC DNA]</scope>
    <source>
        <strain evidence="9">nilgiri</strain>
    </source>
</reference>
<feature type="region of interest" description="Disordered" evidence="6">
    <location>
        <begin position="341"/>
        <end position="398"/>
    </location>
</feature>
<keyword evidence="5" id="KW-0539">Nucleus</keyword>
<feature type="region of interest" description="Disordered" evidence="6">
    <location>
        <begin position="703"/>
        <end position="732"/>
    </location>
</feature>
<feature type="region of interest" description="Disordered" evidence="6">
    <location>
        <begin position="975"/>
        <end position="1141"/>
    </location>
</feature>
<feature type="region of interest" description="Disordered" evidence="6">
    <location>
        <begin position="136"/>
        <end position="161"/>
    </location>
</feature>
<dbReference type="Gene3D" id="1.20.5.2050">
    <property type="match status" value="1"/>
</dbReference>
<feature type="compositionally biased region" description="Polar residues" evidence="6">
    <location>
        <begin position="1680"/>
        <end position="1696"/>
    </location>
</feature>
<feature type="region of interest" description="Disordered" evidence="6">
    <location>
        <begin position="535"/>
        <end position="554"/>
    </location>
</feature>
<feature type="region of interest" description="Disordered" evidence="6">
    <location>
        <begin position="50"/>
        <end position="70"/>
    </location>
</feature>
<proteinExistence type="predicted"/>
<evidence type="ECO:0000256" key="6">
    <source>
        <dbReference type="SAM" id="MobiDB-lite"/>
    </source>
</evidence>
<dbReference type="VEuPathDB" id="PlasmoDB:AK88_05223"/>
<feature type="region of interest" description="Disordered" evidence="6">
    <location>
        <begin position="792"/>
        <end position="823"/>
    </location>
</feature>
<feature type="compositionally biased region" description="Acidic residues" evidence="6">
    <location>
        <begin position="2225"/>
        <end position="2238"/>
    </location>
</feature>
<feature type="compositionally biased region" description="Basic and acidic residues" evidence="6">
    <location>
        <begin position="1017"/>
        <end position="1032"/>
    </location>
</feature>
<feature type="compositionally biased region" description="Low complexity" evidence="6">
    <location>
        <begin position="1097"/>
        <end position="1117"/>
    </location>
</feature>
<dbReference type="InterPro" id="IPR001471">
    <property type="entry name" value="AP2/ERF_dom"/>
</dbReference>
<feature type="compositionally biased region" description="Basic residues" evidence="6">
    <location>
        <begin position="982"/>
        <end position="992"/>
    </location>
</feature>
<keyword evidence="2" id="KW-0805">Transcription regulation</keyword>
<sequence length="2327" mass="250217">MDSLEMNLLIENYIDEEKVCHNFPFRKFKLLLYAYKNYHQSVNLRKKDLANGENDGRCRGSDSKNGFDGANEEELSVNLSFPSNISGNGQCKGEECLGVPDVSNPTTTPTHTEKVSHTNVISACASGGEANLATNHTNHTNHTNDTNDDQVMEKVPGQGKNPVEKIHKKINFEHRTESLFLPKQKEVAEHQQTVEDYSEEDMLKLIYYFLHKYMFSRDRKKKNKLRGKNSLMLMLEREQDGQTNTMVGSKGVKKSAVNGALSGASRGRNKNGQGAQEGVKKEVKGGDTHEGEKGVADEVKMELVNEAEKEVRDKMAEGEANVEAIGGGIELKVAGDGAEVEGAAASEHVEGAAEGEDPLGTKPKETDKTEQPHEGVSEMNSCESGKANPHGEAHEENGKACVGSENHQAVVSHAGEEAQGDAAAEATAGEDAEEEEKRLELIINTFMNRKQIFFSMNDIFYPFTNRHLNMSRKKQQNKKLSKNISFERSNNRFSKILGHVDLLDPRDSAPSRRYLKSKVIYGKFKKGLNLLLKHEKKKKRKYRRHGTSGKVDDVLSVPPIGEGVEGSHNIVGGNIGHANVSACGDALARTVVKAAGRKKGNKGAAHTANENEEYFSVTCGTRENDANCLIKSVKEKTGRGRNVGEKKGVKMNNVPVSVNPSEACSNTIQMQEGQHGVPLQMGDPRFNLHAMGFVDTVRAIRGGEHQARPIPRKHTSHGRGKQKDSGSTHDGFFSSAGHMKGYSMINVVDPAVATYYVGGEVGGQVGGQVSGQVGGQMSGLMNTPIRYDHPVCNPPGAGTPVNTPNKGSSKKEKTGGRKNVQKKYTISKEAPFYNASPGATSFVSIAGGGGLYPYGNIDSSSNVDKPSGVMPPHGPASSNTNVYIMNKTEQQRYAQEAHTINPYIKNDVMNKMDHAKNRFTFKGTNDHLQTSGPVGVDMNHQGNGGFLGGRQSGEHNFNGSEVQAEEFKKEYCNQLSGGAPRSRVKKNVKGGKKANSVKGGVHSGGNKRKGGANQMGRDAKMGPHEDGCEGRYNDMAMGEQNGGDNDEGGGDPGGGNTSVGQCYDENKSNYENRRGGDDDNNHDGSTPCGGGGGAGMGSSYYVGNNNSGGRRGSVGSESRYKGKQQGQQEERHAGGIGGVGGVGSGPMGVVGYGLGSTAEDAKRGETLLHTSLNLQVLDGQTRTDDTVGEVMVNAGTNVRCTIVGNVTCIGNVVTSPSSNAVNVNVKDLHGDLSRGKAYSDVSGLGKGTIITKKKQNQNGTYKEGHFVPVNDRMKEQVGSNNVQGSCELNISFASMSEGRSRVGTGNVLFNTPRNEDISCGNGVGGGMSVNDAGEAKKITSLQVKGDHTFPLWGDTRKTQWCEQMQEMEKMNREDVKDESGVCTKEVTEKGVFSKHSFSSGGSIEGGENKVTINGGGIAKMVSEDASTSGCSSVMHMRQVAEAGLNVKGANKLNYCSEGMYLDGVNLSTATSLEVHKGEEETEGVCGGGYLNHAMSTHVRMTEDQEIGPLGDSPSMSEAGGNFKLIHQSRPPDHHDGVCDLGKLNSTADNGGSAMNDLNLLLRTSHSTGNYYANESSPVEIKKDNAQGYVEERGAAHGGDAHGGSGVGMGIGHGSSENRLPPVIVQQSGMKRKAPSLSQTLQGSKKGKGGLLAMGVRGANSRSSRGKSDGKNEGQGLMESFSHSCTSSRVQSHSMSPLANWRGNPLTPSHLHNQAQQHFSIANDGYMVGRNTVSMTPNMMASVAEPVSPIKGGKALREVVLPPTTTVELSDQVEVNQDKKSNTQVASKWSPISNSHFTFEVNDEYEQWGLVGKNFEQDACTEKAHGMEKATSSTLGKGLLLRSEMGHLYGHGGRTVSDAKVHSIRSVSYAMNGESDGRRMNAGGVLLHRGLEDGTNICNSRVSNSGSSGCGESRSYSVLNNLKEREKNAQGGMQECTKVRALPTEGKQFILGSHDICGGGSGSNGGGSHMGVVGRISGDWGKFRPYGKEPSGSRVVAKARAGVQNFQSGNVDEGRGEYHMDHFGMATPGKFSSSKDLQEENLEGVELPSEASMYTHPQTQRDMYTNKVVNEISNENSSSVLKNSSVGVDPILANGLGDNSNLVSSMNSVAGKSPMEKSFVGTSLVGCTPLDDLQRGVTNGASRNVLCMWDKGTMGPPNVPMKDVKRTNRMELADKQSSNSATIKDEENGVKLRITKKKKRKTKDALVQEDPREVKEQAVSDKAMDDEMPLCDMGEENPNDEAKSKPKRSRRSRVGKDGEDQVVTGAYDENGEKISGVWYDTNRRLWRVMYMENDKRKTRGFSPRIYGFNLARELAVKLKYEMMEKNKK</sequence>
<feature type="compositionally biased region" description="Basic and acidic residues" evidence="6">
    <location>
        <begin position="278"/>
        <end position="293"/>
    </location>
</feature>
<comment type="subcellular location">
    <subcellularLocation>
        <location evidence="1">Nucleus</location>
    </subcellularLocation>
</comment>
<keyword evidence="4" id="KW-0804">Transcription</keyword>
<evidence type="ECO:0000256" key="5">
    <source>
        <dbReference type="ARBA" id="ARBA00023242"/>
    </source>
</evidence>
<feature type="compositionally biased region" description="Basic residues" evidence="6">
    <location>
        <begin position="710"/>
        <end position="720"/>
    </location>
</feature>
<feature type="compositionally biased region" description="Basic and acidic residues" evidence="6">
    <location>
        <begin position="2202"/>
        <end position="2224"/>
    </location>
</feature>
<feature type="domain" description="AP2/ERF" evidence="7">
    <location>
        <begin position="2272"/>
        <end position="2321"/>
    </location>
</feature>